<comment type="subcellular location">
    <subcellularLocation>
        <location evidence="1 6">Secreted</location>
    </subcellularLocation>
</comment>
<dbReference type="Pfam" id="PF17181">
    <property type="entry name" value="EPF"/>
    <property type="match status" value="1"/>
</dbReference>
<protein>
    <recommendedName>
        <fullName evidence="6">Epidermal patterning factor-like protein</fullName>
    </recommendedName>
</protein>
<dbReference type="OrthoDB" id="771316at2759"/>
<evidence type="ECO:0000256" key="3">
    <source>
        <dbReference type="ARBA" id="ARBA00022525"/>
    </source>
</evidence>
<dbReference type="EMBL" id="KZ453612">
    <property type="protein sequence ID" value="PKA47098.1"/>
    <property type="molecule type" value="Genomic_DNA"/>
</dbReference>
<keyword evidence="8" id="KW-1185">Reference proteome</keyword>
<comment type="function">
    <text evidence="6">Controls stomatal patterning.</text>
</comment>
<evidence type="ECO:0000256" key="4">
    <source>
        <dbReference type="ARBA" id="ARBA00022729"/>
    </source>
</evidence>
<proteinExistence type="inferred from homology"/>
<dbReference type="InterPro" id="IPR039455">
    <property type="entry name" value="EPFL"/>
</dbReference>
<evidence type="ECO:0000256" key="2">
    <source>
        <dbReference type="ARBA" id="ARBA00008127"/>
    </source>
</evidence>
<dbReference type="PANTHER" id="PTHR33109:SF6">
    <property type="entry name" value="EPIDERMAL PATTERNING FACTOR-LIKE PROTEIN 7-RELATED"/>
    <property type="match status" value="1"/>
</dbReference>
<gene>
    <name evidence="7" type="primary">EPF2</name>
    <name evidence="7" type="ORF">AXF42_Ash011772</name>
</gene>
<keyword evidence="6" id="KW-0217">Developmental protein</keyword>
<keyword evidence="3 6" id="KW-0964">Secreted</keyword>
<keyword evidence="4" id="KW-0732">Signal</keyword>
<sequence length="115" mass="12992">MMKPHFRIWFWIRPLITAVILLLIVSIAGRTPMKKEQLRYLLSTPSKMIKEEDEDQLIVGKLDGTGSSLPDCSHACGPCSPCKRVTVSFKCSVAESCPIVYRCMCNGRFYHVPSE</sequence>
<dbReference type="GO" id="GO:0005576">
    <property type="term" value="C:extracellular region"/>
    <property type="evidence" value="ECO:0007669"/>
    <property type="project" value="UniProtKB-SubCell"/>
</dbReference>
<keyword evidence="5" id="KW-1015">Disulfide bond</keyword>
<dbReference type="Proteomes" id="UP000236161">
    <property type="component" value="Unassembled WGS sequence"/>
</dbReference>
<evidence type="ECO:0000313" key="8">
    <source>
        <dbReference type="Proteomes" id="UP000236161"/>
    </source>
</evidence>
<evidence type="ECO:0000256" key="5">
    <source>
        <dbReference type="ARBA" id="ARBA00023157"/>
    </source>
</evidence>
<name>A0A2H9ZUZ0_9ASPA</name>
<evidence type="ECO:0000313" key="7">
    <source>
        <dbReference type="EMBL" id="PKA47098.1"/>
    </source>
</evidence>
<evidence type="ECO:0000256" key="6">
    <source>
        <dbReference type="RuleBase" id="RU367102"/>
    </source>
</evidence>
<organism evidence="7 8">
    <name type="scientific">Apostasia shenzhenica</name>
    <dbReference type="NCBI Taxonomy" id="1088818"/>
    <lineage>
        <taxon>Eukaryota</taxon>
        <taxon>Viridiplantae</taxon>
        <taxon>Streptophyta</taxon>
        <taxon>Embryophyta</taxon>
        <taxon>Tracheophyta</taxon>
        <taxon>Spermatophyta</taxon>
        <taxon>Magnoliopsida</taxon>
        <taxon>Liliopsida</taxon>
        <taxon>Asparagales</taxon>
        <taxon>Orchidaceae</taxon>
        <taxon>Apostasioideae</taxon>
        <taxon>Apostasia</taxon>
    </lineage>
</organism>
<dbReference type="AlphaFoldDB" id="A0A2H9ZUZ0"/>
<dbReference type="STRING" id="1088818.A0A2H9ZUZ0"/>
<dbReference type="GO" id="GO:0010052">
    <property type="term" value="P:guard cell differentiation"/>
    <property type="evidence" value="ECO:0007669"/>
    <property type="project" value="UniProtKB-UniRule"/>
</dbReference>
<dbReference type="PANTHER" id="PTHR33109">
    <property type="entry name" value="EPIDERMAL PATTERNING FACTOR-LIKE PROTEIN 4"/>
    <property type="match status" value="1"/>
</dbReference>
<reference evidence="7 8" key="1">
    <citation type="journal article" date="2017" name="Nature">
        <title>The Apostasia genome and the evolution of orchids.</title>
        <authorList>
            <person name="Zhang G.Q."/>
            <person name="Liu K.W."/>
            <person name="Li Z."/>
            <person name="Lohaus R."/>
            <person name="Hsiao Y.Y."/>
            <person name="Niu S.C."/>
            <person name="Wang J.Y."/>
            <person name="Lin Y.C."/>
            <person name="Xu Q."/>
            <person name="Chen L.J."/>
            <person name="Yoshida K."/>
            <person name="Fujiwara S."/>
            <person name="Wang Z.W."/>
            <person name="Zhang Y.Q."/>
            <person name="Mitsuda N."/>
            <person name="Wang M."/>
            <person name="Liu G.H."/>
            <person name="Pecoraro L."/>
            <person name="Huang H.X."/>
            <person name="Xiao X.J."/>
            <person name="Lin M."/>
            <person name="Wu X.Y."/>
            <person name="Wu W.L."/>
            <person name="Chen Y.Y."/>
            <person name="Chang S.B."/>
            <person name="Sakamoto S."/>
            <person name="Ohme-Takagi M."/>
            <person name="Yagi M."/>
            <person name="Zeng S.J."/>
            <person name="Shen C.Y."/>
            <person name="Yeh C.M."/>
            <person name="Luo Y.B."/>
            <person name="Tsai W.C."/>
            <person name="Van de Peer Y."/>
            <person name="Liu Z.J."/>
        </authorList>
    </citation>
    <scope>NUCLEOTIDE SEQUENCE [LARGE SCALE GENOMIC DNA]</scope>
    <source>
        <strain evidence="8">cv. Shenzhen</strain>
        <tissue evidence="7">Stem</tissue>
    </source>
</reference>
<accession>A0A2H9ZUZ0</accession>
<evidence type="ECO:0000256" key="1">
    <source>
        <dbReference type="ARBA" id="ARBA00004613"/>
    </source>
</evidence>
<comment type="similarity">
    <text evidence="2 6">Belongs to the plant cysteine rich small secretory peptide family. Epidermal patterning factor subfamily.</text>
</comment>